<feature type="domain" description="SIS" evidence="1">
    <location>
        <begin position="41"/>
        <end position="168"/>
    </location>
</feature>
<keyword evidence="3" id="KW-1185">Reference proteome</keyword>
<dbReference type="InterPro" id="IPR001347">
    <property type="entry name" value="SIS_dom"/>
</dbReference>
<dbReference type="Proteomes" id="UP001281447">
    <property type="component" value="Unassembled WGS sequence"/>
</dbReference>
<evidence type="ECO:0000259" key="1">
    <source>
        <dbReference type="PROSITE" id="PS51464"/>
    </source>
</evidence>
<dbReference type="PANTHER" id="PTHR30514:SF1">
    <property type="entry name" value="HTH-TYPE TRANSCRIPTIONAL REGULATOR HEXR-RELATED"/>
    <property type="match status" value="1"/>
</dbReference>
<dbReference type="CDD" id="cd05013">
    <property type="entry name" value="SIS_RpiR"/>
    <property type="match status" value="1"/>
</dbReference>
<protein>
    <submittedName>
        <fullName evidence="2">MurR/RpiR family transcriptional regulator</fullName>
    </submittedName>
</protein>
<dbReference type="PROSITE" id="PS51464">
    <property type="entry name" value="SIS"/>
    <property type="match status" value="1"/>
</dbReference>
<reference evidence="2 3" key="1">
    <citation type="submission" date="2023-10" db="EMBL/GenBank/DDBJ databases">
        <title>Virgibacillus halophilus 5B73C genome.</title>
        <authorList>
            <person name="Miliotis G."/>
            <person name="Sengupta P."/>
            <person name="Hameed A."/>
            <person name="Chuvochina M."/>
            <person name="Mcdonagh F."/>
            <person name="Simpson A.C."/>
            <person name="Singh N.K."/>
            <person name="Rekha P.D."/>
            <person name="Raman K."/>
            <person name="Hugenholtz P."/>
            <person name="Venkateswaran K."/>
        </authorList>
    </citation>
    <scope>NUCLEOTIDE SEQUENCE [LARGE SCALE GENOMIC DNA]</scope>
    <source>
        <strain evidence="2 3">5B73C</strain>
    </source>
</reference>
<dbReference type="InterPro" id="IPR046348">
    <property type="entry name" value="SIS_dom_sf"/>
</dbReference>
<evidence type="ECO:0000313" key="3">
    <source>
        <dbReference type="Proteomes" id="UP001281447"/>
    </source>
</evidence>
<dbReference type="InterPro" id="IPR047640">
    <property type="entry name" value="RpiR-like"/>
</dbReference>
<proteinExistence type="predicted"/>
<organism evidence="2 3">
    <name type="scientific">Tigheibacillus halophilus</name>
    <dbReference type="NCBI Taxonomy" id="361280"/>
    <lineage>
        <taxon>Bacteria</taxon>
        <taxon>Bacillati</taxon>
        <taxon>Bacillota</taxon>
        <taxon>Bacilli</taxon>
        <taxon>Bacillales</taxon>
        <taxon>Bacillaceae</taxon>
        <taxon>Tigheibacillus</taxon>
    </lineage>
</organism>
<dbReference type="SUPFAM" id="SSF53697">
    <property type="entry name" value="SIS domain"/>
    <property type="match status" value="1"/>
</dbReference>
<dbReference type="EMBL" id="JAWDIP010000003">
    <property type="protein sequence ID" value="MDY0393607.1"/>
    <property type="molecule type" value="Genomic_DNA"/>
</dbReference>
<name>A0ABU5C4G8_9BACI</name>
<comment type="caution">
    <text evidence="2">The sequence shown here is derived from an EMBL/GenBank/DDBJ whole genome shotgun (WGS) entry which is preliminary data.</text>
</comment>
<dbReference type="PANTHER" id="PTHR30514">
    <property type="entry name" value="GLUCOKINASE"/>
    <property type="match status" value="1"/>
</dbReference>
<gene>
    <name evidence="2" type="ORF">RWE15_03085</name>
</gene>
<dbReference type="Pfam" id="PF01380">
    <property type="entry name" value="SIS"/>
    <property type="match status" value="1"/>
</dbReference>
<dbReference type="Gene3D" id="3.40.50.10490">
    <property type="entry name" value="Glucose-6-phosphate isomerase like protein, domain 1"/>
    <property type="match status" value="1"/>
</dbReference>
<accession>A0ABU5C4G8</accession>
<sequence length="168" mass="18391">MEDLSEQSPSIDSYIDRIQNNFGQVIDRTISLIDKEVLDRAITAIEQSKRIFIFGIGASGLAAQEAQVSFLRVGRSAKAIIDSHFQAMEATTFTKEDVVIVLSLSGRTKDIYESATIAKNNKATIIVITNFILSPIAQKADITLNTSMGGVRCRWRVAFCKSIAASSD</sequence>
<evidence type="ECO:0000313" key="2">
    <source>
        <dbReference type="EMBL" id="MDY0393607.1"/>
    </source>
</evidence>
<dbReference type="InterPro" id="IPR035472">
    <property type="entry name" value="RpiR-like_SIS"/>
</dbReference>